<dbReference type="InterPro" id="IPR019734">
    <property type="entry name" value="TPR_rpt"/>
</dbReference>
<dbReference type="Pfam" id="PF13176">
    <property type="entry name" value="TPR_7"/>
    <property type="match status" value="2"/>
</dbReference>
<reference evidence="1" key="1">
    <citation type="submission" date="2021-03" db="EMBL/GenBank/DDBJ databases">
        <authorList>
            <person name="Tran Van P."/>
        </authorList>
    </citation>
    <scope>NUCLEOTIDE SEQUENCE</scope>
</reference>
<dbReference type="PANTHER" id="PTHR10098:SF108">
    <property type="entry name" value="TETRATRICOPEPTIDE REPEAT PROTEIN 28"/>
    <property type="match status" value="1"/>
</dbReference>
<gene>
    <name evidence="1" type="ORF">TPAB3V08_LOCUS4592</name>
</gene>
<dbReference type="SMART" id="SM00028">
    <property type="entry name" value="TPR"/>
    <property type="match status" value="4"/>
</dbReference>
<dbReference type="PANTHER" id="PTHR10098">
    <property type="entry name" value="RAPSYN-RELATED"/>
    <property type="match status" value="1"/>
</dbReference>
<accession>A0ABN7NVK4</accession>
<keyword evidence="2" id="KW-1185">Reference proteome</keyword>
<dbReference type="Proteomes" id="UP001153148">
    <property type="component" value="Unassembled WGS sequence"/>
</dbReference>
<dbReference type="SUPFAM" id="SSF48452">
    <property type="entry name" value="TPR-like"/>
    <property type="match status" value="2"/>
</dbReference>
<dbReference type="InterPro" id="IPR011990">
    <property type="entry name" value="TPR-like_helical_dom_sf"/>
</dbReference>
<evidence type="ECO:0000313" key="2">
    <source>
        <dbReference type="Proteomes" id="UP001153148"/>
    </source>
</evidence>
<comment type="caution">
    <text evidence="1">The sequence shown here is derived from an EMBL/GenBank/DDBJ whole genome shotgun (WGS) entry which is preliminary data.</text>
</comment>
<dbReference type="Gene3D" id="1.25.40.10">
    <property type="entry name" value="Tetratricopeptide repeat domain"/>
    <property type="match status" value="2"/>
</dbReference>
<dbReference type="EMBL" id="CAJPIN010005722">
    <property type="protein sequence ID" value="CAG2057615.1"/>
    <property type="molecule type" value="Genomic_DNA"/>
</dbReference>
<evidence type="ECO:0000313" key="1">
    <source>
        <dbReference type="EMBL" id="CAG2057615.1"/>
    </source>
</evidence>
<organism evidence="1 2">
    <name type="scientific">Timema podura</name>
    <name type="common">Walking stick</name>
    <dbReference type="NCBI Taxonomy" id="61482"/>
    <lineage>
        <taxon>Eukaryota</taxon>
        <taxon>Metazoa</taxon>
        <taxon>Ecdysozoa</taxon>
        <taxon>Arthropoda</taxon>
        <taxon>Hexapoda</taxon>
        <taxon>Insecta</taxon>
        <taxon>Pterygota</taxon>
        <taxon>Neoptera</taxon>
        <taxon>Polyneoptera</taxon>
        <taxon>Phasmatodea</taxon>
        <taxon>Timematodea</taxon>
        <taxon>Timematoidea</taxon>
        <taxon>Timematidae</taxon>
        <taxon>Timema</taxon>
    </lineage>
</organism>
<dbReference type="Pfam" id="PF13424">
    <property type="entry name" value="TPR_12"/>
    <property type="match status" value="1"/>
</dbReference>
<sequence>YKTFNLDLELKRRAQLEARSSEYKYSQSPSYYFIAKRWHERQLDMALASRDKIGEGRACSNLGIVYQLLGEHNAALKLHQAHLSIAQALQDRAGMGRAYGNIGNAYSAMGYYEQAYNLEGYLKCVPIDGTSCPTEVRGGVHKNWSVMYGLLNMTGLAHAPHEAIKYHKQELTISKEVNDRSSEASTHGNLAVAYQALGAHEMALLHYRAHLNTSRELKDTAGEACALLNLANCLSSRAEFAQAVPFYENYLMLSQMKREKYQDIFCTNRAFICVVDQDVGDKKKNYLEICEQPPVEEELKTLDFNETRLDSFLFNIFINAKASRALLSFCKMIFTMFHGNSAAEREKTTLETVKKSEAKKRKFLQQAEEEALALQTEIDLEKKLLKQ</sequence>
<feature type="non-terminal residue" evidence="1">
    <location>
        <position position="1"/>
    </location>
</feature>
<feature type="non-terminal residue" evidence="1">
    <location>
        <position position="387"/>
    </location>
</feature>
<protein>
    <submittedName>
        <fullName evidence="1">Uncharacterized protein</fullName>
    </submittedName>
</protein>
<name>A0ABN7NVK4_TIMPD</name>
<proteinExistence type="predicted"/>